<protein>
    <submittedName>
        <fullName evidence="1">Uncharacterized protein</fullName>
    </submittedName>
</protein>
<dbReference type="AlphaFoldDB" id="A0A1R4B0V8"/>
<dbReference type="EMBL" id="FUFT01000002">
    <property type="protein sequence ID" value="SJL82555.1"/>
    <property type="molecule type" value="Genomic_DNA"/>
</dbReference>
<gene>
    <name evidence="1" type="ORF">VPAL9027_00484</name>
</gene>
<name>A0A1R4B0V8_9VIBR</name>
<dbReference type="Proteomes" id="UP000189475">
    <property type="component" value="Unassembled WGS sequence"/>
</dbReference>
<reference evidence="1 2" key="1">
    <citation type="submission" date="2017-02" db="EMBL/GenBank/DDBJ databases">
        <authorList>
            <person name="Peterson S.W."/>
        </authorList>
    </citation>
    <scope>NUCLEOTIDE SEQUENCE [LARGE SCALE GENOMIC DNA]</scope>
    <source>
        <strain evidence="1 2">CECT 9027</strain>
    </source>
</reference>
<evidence type="ECO:0000313" key="2">
    <source>
        <dbReference type="Proteomes" id="UP000189475"/>
    </source>
</evidence>
<keyword evidence="2" id="KW-1185">Reference proteome</keyword>
<sequence length="36" mass="4148">MIIDNVILLGGTYDVGERGERMRFFLGVDIYRESVI</sequence>
<organism evidence="1 2">
    <name type="scientific">Vibrio palustris</name>
    <dbReference type="NCBI Taxonomy" id="1918946"/>
    <lineage>
        <taxon>Bacteria</taxon>
        <taxon>Pseudomonadati</taxon>
        <taxon>Pseudomonadota</taxon>
        <taxon>Gammaproteobacteria</taxon>
        <taxon>Vibrionales</taxon>
        <taxon>Vibrionaceae</taxon>
        <taxon>Vibrio</taxon>
    </lineage>
</organism>
<evidence type="ECO:0000313" key="1">
    <source>
        <dbReference type="EMBL" id="SJL82555.1"/>
    </source>
</evidence>
<dbReference type="STRING" id="1918946.VPAL9027_00484"/>
<accession>A0A1R4B0V8</accession>
<proteinExistence type="predicted"/>